<evidence type="ECO:0000256" key="5">
    <source>
        <dbReference type="ARBA" id="ARBA00022741"/>
    </source>
</evidence>
<dbReference type="GO" id="GO:0004674">
    <property type="term" value="F:protein serine/threonine kinase activity"/>
    <property type="evidence" value="ECO:0007669"/>
    <property type="project" value="UniProtKB-KW"/>
</dbReference>
<keyword evidence="7 10" id="KW-0067">ATP-binding</keyword>
<sequence length="731" mass="82382">MGYRTFGKPPLHPGHFDDPRHHHGNNGFHTTHAENSPVRPRIVTVVKPGGRTHLRKITILLNRRSVQTFEQLVADISEALGYPRWKNDRIRKLFNLKGREIRGVSDFFRSDEVFVASGRDKLSLQDIEEVLEELYPDSPHYHGAVLQDWEKVLRPAVNASKADSGFHEELEPVRNLVPQAADGLRRFRDKACQEDRLRAKQWEKVRGEGQRNEKSQARRAKEGFLLKDKIQKLNAIYCPNTNYCKNCTRTRGGRQQDDPIRGTDACANREGQVEEREKSLEIGRTPQRFSRSVHQRPRSPPWERQSGRERNIRRSQEHEDSLYLHGQKETQSSMKPEGVQEVCDGTSNEIREPPVAEAEGEKLAQDALQGDQGSAVKENGFAPLVLEPSSKEHGDVILHDPPANRGEEKKEQGEGRDPGGPPEDPDALLPVGPAITRSDIERHFEIGRVVGDGNFAVVRECRLRAGGALYAMKIIDKEKLKGKEQMILNEISIVRSLSHPHVVRLLHDYETEDQIYLLMEFVHGGDLFDAITESVKFSEHHASLMVKDVCEALAYIHGKNIVHRDLKPENLLVQRNPDGSSTLKLADFGLAMVVTEPVFTVCGTPTYVAPEILSEKGYGLPVDMWAAGVILYILLCGFPPFRSQEKDQDELFELIQQGEYEFLTPYWDNVSDGAKGLVRELLLVDPAARLTARQALSHPWVQNRGQEGSLQQGATMGNTNNPPVQDPISSQ</sequence>
<keyword evidence="6" id="KW-0418">Kinase</keyword>
<evidence type="ECO:0000256" key="8">
    <source>
        <dbReference type="ARBA" id="ARBA00047899"/>
    </source>
</evidence>
<dbReference type="GO" id="GO:0005524">
    <property type="term" value="F:ATP binding"/>
    <property type="evidence" value="ECO:0007669"/>
    <property type="project" value="UniProtKB-UniRule"/>
</dbReference>
<feature type="region of interest" description="Disordered" evidence="11">
    <location>
        <begin position="386"/>
        <end position="429"/>
    </location>
</feature>
<evidence type="ECO:0000256" key="10">
    <source>
        <dbReference type="PROSITE-ProRule" id="PRU10141"/>
    </source>
</evidence>
<dbReference type="CDD" id="cd14095">
    <property type="entry name" value="STKc_DCKL"/>
    <property type="match status" value="1"/>
</dbReference>
<feature type="domain" description="Doublecortin" evidence="13">
    <location>
        <begin position="41"/>
        <end position="128"/>
    </location>
</feature>
<dbReference type="PROSITE" id="PS00108">
    <property type="entry name" value="PROTEIN_KINASE_ST"/>
    <property type="match status" value="1"/>
</dbReference>
<dbReference type="InterPro" id="IPR000719">
    <property type="entry name" value="Prot_kinase_dom"/>
</dbReference>
<dbReference type="Gene3D" id="3.30.200.20">
    <property type="entry name" value="Phosphorylase Kinase, domain 1"/>
    <property type="match status" value="1"/>
</dbReference>
<feature type="compositionally biased region" description="Polar residues" evidence="11">
    <location>
        <begin position="703"/>
        <end position="731"/>
    </location>
</feature>
<dbReference type="Gene3D" id="1.10.510.10">
    <property type="entry name" value="Transferase(Phosphotransferase) domain 1"/>
    <property type="match status" value="1"/>
</dbReference>
<evidence type="ECO:0000313" key="15">
    <source>
        <dbReference type="Proteomes" id="UP001046870"/>
    </source>
</evidence>
<feature type="compositionally biased region" description="Basic and acidic residues" evidence="11">
    <location>
        <begin position="389"/>
        <end position="398"/>
    </location>
</feature>
<keyword evidence="4" id="KW-0808">Transferase</keyword>
<dbReference type="SUPFAM" id="SSF89837">
    <property type="entry name" value="Doublecortin (DC)"/>
    <property type="match status" value="1"/>
</dbReference>
<evidence type="ECO:0000259" key="13">
    <source>
        <dbReference type="PROSITE" id="PS50309"/>
    </source>
</evidence>
<feature type="region of interest" description="Disordered" evidence="11">
    <location>
        <begin position="1"/>
        <end position="40"/>
    </location>
</feature>
<dbReference type="FunFam" id="3.30.200.20:FF:000042">
    <property type="entry name" value="Aurora kinase A"/>
    <property type="match status" value="1"/>
</dbReference>
<dbReference type="Gene3D" id="3.10.20.230">
    <property type="entry name" value="Doublecortin domain"/>
    <property type="match status" value="1"/>
</dbReference>
<evidence type="ECO:0000259" key="12">
    <source>
        <dbReference type="PROSITE" id="PS50011"/>
    </source>
</evidence>
<feature type="compositionally biased region" description="Basic and acidic residues" evidence="11">
    <location>
        <begin position="271"/>
        <end position="281"/>
    </location>
</feature>
<dbReference type="EC" id="2.7.11.1" evidence="2"/>
<comment type="catalytic activity">
    <reaction evidence="9">
        <text>L-seryl-[protein] + ATP = O-phospho-L-seryl-[protein] + ADP + H(+)</text>
        <dbReference type="Rhea" id="RHEA:17989"/>
        <dbReference type="Rhea" id="RHEA-COMP:9863"/>
        <dbReference type="Rhea" id="RHEA-COMP:11604"/>
        <dbReference type="ChEBI" id="CHEBI:15378"/>
        <dbReference type="ChEBI" id="CHEBI:29999"/>
        <dbReference type="ChEBI" id="CHEBI:30616"/>
        <dbReference type="ChEBI" id="CHEBI:83421"/>
        <dbReference type="ChEBI" id="CHEBI:456216"/>
        <dbReference type="EC" id="2.7.11.1"/>
    </reaction>
</comment>
<dbReference type="Pfam" id="PF00069">
    <property type="entry name" value="Pkinase"/>
    <property type="match status" value="1"/>
</dbReference>
<evidence type="ECO:0000256" key="1">
    <source>
        <dbReference type="ARBA" id="ARBA00005354"/>
    </source>
</evidence>
<feature type="compositionally biased region" description="Basic and acidic residues" evidence="11">
    <location>
        <begin position="405"/>
        <end position="417"/>
    </location>
</feature>
<dbReference type="InterPro" id="IPR008271">
    <property type="entry name" value="Ser/Thr_kinase_AS"/>
</dbReference>
<dbReference type="InterPro" id="IPR003533">
    <property type="entry name" value="Doublecortin_dom"/>
</dbReference>
<dbReference type="AlphaFoldDB" id="A0A9D3SVT3"/>
<feature type="compositionally biased region" description="Basic and acidic residues" evidence="11">
    <location>
        <begin position="305"/>
        <end position="321"/>
    </location>
</feature>
<dbReference type="SUPFAM" id="SSF56112">
    <property type="entry name" value="Protein kinase-like (PK-like)"/>
    <property type="match status" value="1"/>
</dbReference>
<dbReference type="InterPro" id="IPR017441">
    <property type="entry name" value="Protein_kinase_ATP_BS"/>
</dbReference>
<evidence type="ECO:0000313" key="14">
    <source>
        <dbReference type="EMBL" id="KAG7457849.1"/>
    </source>
</evidence>
<name>A0A9D3SVT3_MEGAT</name>
<dbReference type="SMART" id="SM00220">
    <property type="entry name" value="S_TKc"/>
    <property type="match status" value="1"/>
</dbReference>
<organism evidence="14 15">
    <name type="scientific">Megalops atlanticus</name>
    <name type="common">Tarpon</name>
    <name type="synonym">Clupea gigantea</name>
    <dbReference type="NCBI Taxonomy" id="7932"/>
    <lineage>
        <taxon>Eukaryota</taxon>
        <taxon>Metazoa</taxon>
        <taxon>Chordata</taxon>
        <taxon>Craniata</taxon>
        <taxon>Vertebrata</taxon>
        <taxon>Euteleostomi</taxon>
        <taxon>Actinopterygii</taxon>
        <taxon>Neopterygii</taxon>
        <taxon>Teleostei</taxon>
        <taxon>Elopiformes</taxon>
        <taxon>Megalopidae</taxon>
        <taxon>Megalops</taxon>
    </lineage>
</organism>
<dbReference type="Pfam" id="PF03607">
    <property type="entry name" value="DCX"/>
    <property type="match status" value="1"/>
</dbReference>
<proteinExistence type="inferred from homology"/>
<dbReference type="PANTHER" id="PTHR24347">
    <property type="entry name" value="SERINE/THREONINE-PROTEIN KINASE"/>
    <property type="match status" value="1"/>
</dbReference>
<dbReference type="Proteomes" id="UP001046870">
    <property type="component" value="Chromosome 21"/>
</dbReference>
<keyword evidence="3" id="KW-0723">Serine/threonine-protein kinase</keyword>
<gene>
    <name evidence="14" type="ORF">MATL_G00231490</name>
</gene>
<dbReference type="CDD" id="cd16111">
    <property type="entry name" value="DCX_DCLK3"/>
    <property type="match status" value="1"/>
</dbReference>
<dbReference type="PROSITE" id="PS50011">
    <property type="entry name" value="PROTEIN_KINASE_DOM"/>
    <property type="match status" value="1"/>
</dbReference>
<dbReference type="SMART" id="SM00537">
    <property type="entry name" value="DCX"/>
    <property type="match status" value="1"/>
</dbReference>
<evidence type="ECO:0000256" key="4">
    <source>
        <dbReference type="ARBA" id="ARBA00022679"/>
    </source>
</evidence>
<dbReference type="InterPro" id="IPR036572">
    <property type="entry name" value="Doublecortin_dom_sf"/>
</dbReference>
<evidence type="ECO:0000256" key="6">
    <source>
        <dbReference type="ARBA" id="ARBA00022777"/>
    </source>
</evidence>
<evidence type="ECO:0000256" key="3">
    <source>
        <dbReference type="ARBA" id="ARBA00022527"/>
    </source>
</evidence>
<evidence type="ECO:0000256" key="2">
    <source>
        <dbReference type="ARBA" id="ARBA00012513"/>
    </source>
</evidence>
<protein>
    <recommendedName>
        <fullName evidence="2">non-specific serine/threonine protein kinase</fullName>
        <ecNumber evidence="2">2.7.11.1</ecNumber>
    </recommendedName>
</protein>
<dbReference type="PROSITE" id="PS00107">
    <property type="entry name" value="PROTEIN_KINASE_ATP"/>
    <property type="match status" value="1"/>
</dbReference>
<comment type="catalytic activity">
    <reaction evidence="8">
        <text>L-threonyl-[protein] + ATP = O-phospho-L-threonyl-[protein] + ADP + H(+)</text>
        <dbReference type="Rhea" id="RHEA:46608"/>
        <dbReference type="Rhea" id="RHEA-COMP:11060"/>
        <dbReference type="Rhea" id="RHEA-COMP:11605"/>
        <dbReference type="ChEBI" id="CHEBI:15378"/>
        <dbReference type="ChEBI" id="CHEBI:30013"/>
        <dbReference type="ChEBI" id="CHEBI:30616"/>
        <dbReference type="ChEBI" id="CHEBI:61977"/>
        <dbReference type="ChEBI" id="CHEBI:456216"/>
        <dbReference type="EC" id="2.7.11.1"/>
    </reaction>
</comment>
<comment type="similarity">
    <text evidence="1">Belongs to the protein kinase superfamily. CAMK Ser/Thr protein kinase family. CaMK subfamily.</text>
</comment>
<dbReference type="PROSITE" id="PS50309">
    <property type="entry name" value="DC"/>
    <property type="match status" value="1"/>
</dbReference>
<dbReference type="EMBL" id="JAFDVH010000021">
    <property type="protein sequence ID" value="KAG7457849.1"/>
    <property type="molecule type" value="Genomic_DNA"/>
</dbReference>
<comment type="caution">
    <text evidence="14">The sequence shown here is derived from an EMBL/GenBank/DDBJ whole genome shotgun (WGS) entry which is preliminary data.</text>
</comment>
<reference evidence="14" key="1">
    <citation type="submission" date="2021-01" db="EMBL/GenBank/DDBJ databases">
        <authorList>
            <person name="Zahm M."/>
            <person name="Roques C."/>
            <person name="Cabau C."/>
            <person name="Klopp C."/>
            <person name="Donnadieu C."/>
            <person name="Jouanno E."/>
            <person name="Lampietro C."/>
            <person name="Louis A."/>
            <person name="Herpin A."/>
            <person name="Echchiki A."/>
            <person name="Berthelot C."/>
            <person name="Parey E."/>
            <person name="Roest-Crollius H."/>
            <person name="Braasch I."/>
            <person name="Postlethwait J."/>
            <person name="Bobe J."/>
            <person name="Montfort J."/>
            <person name="Bouchez O."/>
            <person name="Begum T."/>
            <person name="Mejri S."/>
            <person name="Adams A."/>
            <person name="Chen W.-J."/>
            <person name="Guiguen Y."/>
        </authorList>
    </citation>
    <scope>NUCLEOTIDE SEQUENCE</scope>
    <source>
        <strain evidence="14">YG-15Mar2019-1</strain>
        <tissue evidence="14">Brain</tissue>
    </source>
</reference>
<feature type="region of interest" description="Disordered" evidence="11">
    <location>
        <begin position="247"/>
        <end position="321"/>
    </location>
</feature>
<keyword evidence="15" id="KW-1185">Reference proteome</keyword>
<accession>A0A9D3SVT3</accession>
<feature type="region of interest" description="Disordered" evidence="11">
    <location>
        <begin position="701"/>
        <end position="731"/>
    </location>
</feature>
<keyword evidence="5 10" id="KW-0547">Nucleotide-binding</keyword>
<evidence type="ECO:0000256" key="7">
    <source>
        <dbReference type="ARBA" id="ARBA00022840"/>
    </source>
</evidence>
<dbReference type="FunFam" id="1.10.510.10:FF:000066">
    <property type="entry name" value="Serine/threonine-protein kinase DCLK1 isoform 2"/>
    <property type="match status" value="1"/>
</dbReference>
<evidence type="ECO:0000256" key="11">
    <source>
        <dbReference type="SAM" id="MobiDB-lite"/>
    </source>
</evidence>
<dbReference type="InterPro" id="IPR011009">
    <property type="entry name" value="Kinase-like_dom_sf"/>
</dbReference>
<dbReference type="GO" id="GO:0035556">
    <property type="term" value="P:intracellular signal transduction"/>
    <property type="evidence" value="ECO:0007669"/>
    <property type="project" value="InterPro"/>
</dbReference>
<evidence type="ECO:0000256" key="9">
    <source>
        <dbReference type="ARBA" id="ARBA00048679"/>
    </source>
</evidence>
<feature type="binding site" evidence="10">
    <location>
        <position position="473"/>
    </location>
    <ligand>
        <name>ATP</name>
        <dbReference type="ChEBI" id="CHEBI:30616"/>
    </ligand>
</feature>
<feature type="domain" description="Protein kinase" evidence="12">
    <location>
        <begin position="444"/>
        <end position="701"/>
    </location>
</feature>
<dbReference type="OrthoDB" id="1738954at2759"/>